<dbReference type="Pfam" id="PF14824">
    <property type="entry name" value="Sirohm_synth_M"/>
    <property type="match status" value="1"/>
</dbReference>
<feature type="domain" description="Aminotransferase class I/classII large" evidence="10">
    <location>
        <begin position="567"/>
        <end position="946"/>
    </location>
</feature>
<keyword evidence="5" id="KW-0949">S-adenosyl-L-methionine</keyword>
<keyword evidence="6" id="KW-0663">Pyridoxal phosphate</keyword>
<dbReference type="EC" id="1.3.1.76" evidence="2"/>
<dbReference type="PANTHER" id="PTHR45790">
    <property type="entry name" value="SIROHEME SYNTHASE-RELATED"/>
    <property type="match status" value="1"/>
</dbReference>
<evidence type="ECO:0000256" key="2">
    <source>
        <dbReference type="ARBA" id="ARBA00012400"/>
    </source>
</evidence>
<dbReference type="InterPro" id="IPR004839">
    <property type="entry name" value="Aminotransferase_I/II_large"/>
</dbReference>
<evidence type="ECO:0000259" key="13">
    <source>
        <dbReference type="Pfam" id="PF14824"/>
    </source>
</evidence>
<dbReference type="PROSITE" id="PS00105">
    <property type="entry name" value="AA_TRANSFER_CLASS_1"/>
    <property type="match status" value="1"/>
</dbReference>
<feature type="domain" description="Siroheme synthase central" evidence="13">
    <location>
        <begin position="136"/>
        <end position="162"/>
    </location>
</feature>
<gene>
    <name evidence="14" type="ORF">G7Z17_g5478</name>
</gene>
<dbReference type="InterPro" id="IPR028162">
    <property type="entry name" value="Met8_C"/>
</dbReference>
<dbReference type="InterPro" id="IPR014776">
    <property type="entry name" value="4pyrrole_Mease_sub2"/>
</dbReference>
<dbReference type="GO" id="GO:0004851">
    <property type="term" value="F:uroporphyrin-III C-methyltransferase activity"/>
    <property type="evidence" value="ECO:0007669"/>
    <property type="project" value="TreeGrafter"/>
</dbReference>
<evidence type="ECO:0000256" key="4">
    <source>
        <dbReference type="ARBA" id="ARBA00022679"/>
    </source>
</evidence>
<protein>
    <recommendedName>
        <fullName evidence="2">precorrin-2 dehydrogenase</fullName>
        <ecNumber evidence="2">1.3.1.76</ecNumber>
    </recommendedName>
</protein>
<keyword evidence="8" id="KW-0520">NAD</keyword>
<feature type="domain" description="Siroheme biosynthesis protein Met8 C-terminal" evidence="12">
    <location>
        <begin position="211"/>
        <end position="251"/>
    </location>
</feature>
<dbReference type="Pfam" id="PF14823">
    <property type="entry name" value="Sirohm_synth_C"/>
    <property type="match status" value="1"/>
</dbReference>
<dbReference type="Gene3D" id="3.40.50.720">
    <property type="entry name" value="NAD(P)-binding Rossmann-like Domain"/>
    <property type="match status" value="1"/>
</dbReference>
<dbReference type="EMBL" id="JAANBB010000091">
    <property type="protein sequence ID" value="KAF7550785.1"/>
    <property type="molecule type" value="Genomic_DNA"/>
</dbReference>
<evidence type="ECO:0000256" key="7">
    <source>
        <dbReference type="ARBA" id="ARBA00023002"/>
    </source>
</evidence>
<dbReference type="PRINTS" id="PR00753">
    <property type="entry name" value="ACCSYNTHASE"/>
</dbReference>
<dbReference type="Pfam" id="PF00155">
    <property type="entry name" value="Aminotran_1_2"/>
    <property type="match status" value="1"/>
</dbReference>
<dbReference type="Gene3D" id="3.30.950.10">
    <property type="entry name" value="Methyltransferase, Cobalt-precorrin-4 Transmethylase, Domain 2"/>
    <property type="match status" value="1"/>
</dbReference>
<dbReference type="Gene3D" id="3.40.640.10">
    <property type="entry name" value="Type I PLP-dependent aspartate aminotransferase-like (Major domain)"/>
    <property type="match status" value="1"/>
</dbReference>
<dbReference type="GO" id="GO:0019354">
    <property type="term" value="P:siroheme biosynthetic process"/>
    <property type="evidence" value="ECO:0007669"/>
    <property type="project" value="InterPro"/>
</dbReference>
<dbReference type="AlphaFoldDB" id="A0A9P5H708"/>
<dbReference type="SUPFAM" id="SSF51735">
    <property type="entry name" value="NAD(P)-binding Rossmann-fold domains"/>
    <property type="match status" value="1"/>
</dbReference>
<dbReference type="InterPro" id="IPR050161">
    <property type="entry name" value="Siro_Cobalamin_biosynth"/>
</dbReference>
<dbReference type="Pfam" id="PF13241">
    <property type="entry name" value="NAD_binding_7"/>
    <property type="match status" value="1"/>
</dbReference>
<dbReference type="GO" id="GO:0032259">
    <property type="term" value="P:methylation"/>
    <property type="evidence" value="ECO:0007669"/>
    <property type="project" value="UniProtKB-KW"/>
</dbReference>
<dbReference type="InterPro" id="IPR035996">
    <property type="entry name" value="4pyrrol_Methylase_sf"/>
</dbReference>
<dbReference type="InterPro" id="IPR004838">
    <property type="entry name" value="NHTrfase_class1_PyrdxlP-BS"/>
</dbReference>
<evidence type="ECO:0000256" key="1">
    <source>
        <dbReference type="ARBA" id="ARBA00007441"/>
    </source>
</evidence>
<dbReference type="InterPro" id="IPR014777">
    <property type="entry name" value="4pyrrole_Mease_sub1"/>
</dbReference>
<evidence type="ECO:0000256" key="8">
    <source>
        <dbReference type="ARBA" id="ARBA00023027"/>
    </source>
</evidence>
<dbReference type="FunFam" id="3.40.50.720:FF:000504">
    <property type="entry name" value="Siroheme synthase, putative"/>
    <property type="match status" value="1"/>
</dbReference>
<keyword evidence="7" id="KW-0560">Oxidoreductase</keyword>
<accession>A0A9P5H708</accession>
<dbReference type="InterPro" id="IPR000878">
    <property type="entry name" value="4pyrrol_Mease"/>
</dbReference>
<dbReference type="SUPFAM" id="SSF75615">
    <property type="entry name" value="Siroheme synthase middle domains-like"/>
    <property type="match status" value="1"/>
</dbReference>
<evidence type="ECO:0000259" key="12">
    <source>
        <dbReference type="Pfam" id="PF14823"/>
    </source>
</evidence>
<keyword evidence="15" id="KW-1185">Reference proteome</keyword>
<dbReference type="Gene3D" id="3.90.1150.10">
    <property type="entry name" value="Aspartate Aminotransferase, domain 1"/>
    <property type="match status" value="1"/>
</dbReference>
<evidence type="ECO:0000313" key="14">
    <source>
        <dbReference type="EMBL" id="KAF7550785.1"/>
    </source>
</evidence>
<dbReference type="SUPFAM" id="SSF53383">
    <property type="entry name" value="PLP-dependent transferases"/>
    <property type="match status" value="1"/>
</dbReference>
<dbReference type="FunFam" id="3.40.1010.10:FF:000006">
    <property type="entry name" value="Siroheme synthase, putative"/>
    <property type="match status" value="1"/>
</dbReference>
<keyword evidence="3" id="KW-0489">Methyltransferase</keyword>
<dbReference type="SUPFAM" id="SSF53790">
    <property type="entry name" value="Tetrapyrrole methylase"/>
    <property type="match status" value="1"/>
</dbReference>
<dbReference type="GO" id="GO:0043115">
    <property type="term" value="F:precorrin-2 dehydrogenase activity"/>
    <property type="evidence" value="ECO:0007669"/>
    <property type="project" value="UniProtKB-EC"/>
</dbReference>
<dbReference type="InterPro" id="IPR006366">
    <property type="entry name" value="CobA/CysG_C"/>
</dbReference>
<evidence type="ECO:0000259" key="10">
    <source>
        <dbReference type="Pfam" id="PF00155"/>
    </source>
</evidence>
<dbReference type="PANTHER" id="PTHR45790:SF6">
    <property type="entry name" value="UROPORPHYRINOGEN-III C-METHYLTRANSFERASE"/>
    <property type="match status" value="1"/>
</dbReference>
<keyword evidence="4" id="KW-0808">Transferase</keyword>
<dbReference type="InterPro" id="IPR015422">
    <property type="entry name" value="PyrdxlP-dep_Trfase_small"/>
</dbReference>
<sequence length="958" mass="104829">MATPPTSLLAALNCRDSVHLVVGTNPLAASRCGQSINAGAHPILIAPEGSELHYSLQKRIDDGQVKWCKKAFEDADLLRLGREEVDNVVDAVFVTSGPRDPMSLHISNLCKRHRIPVNVVDAPQLCTFSLLSSHTDGPLQIGVTTNGRGCKLASRIRREIAALLPANLGPACARLGDVRRRIHSEDQLALDESSLEDSVDQAAHFNRLVTEEDAKNRRIRWLGQVCEYWPLKRLAAITDDDVESILKSYPGSTDPDMKRNPPAEKRVGSIILAGSGPGHPDLLTQATHKAIKAADLILADKLVPAGVLDLIPRRTPVQIARKFPGNAERAQEELLEMALAGVQEGKTVLRLKQGDPFIYGRGGEEVAFFRKHGLGDRVSVLPGITSALSAPLFAAIPPTQRDVADQVLICTGTGKKGKAPTPPEYVPSRTVVFLMALHRIVGLVRELTTPIELEAFAPASEDATTTQSPSLPSPELASQLARESKRILWPGNTPCAVIERASCPDQRVIRTTLEHVAEAIEAEGSRPPGLLVVGSACEFLHTKEKGRTWVVEEGFRGIEVEDFTLGLEKNSPRLKSVQVLVTDEVVDFAKKHATISTEHFLYRGTQGGGPRFPQALATHLNEYLQPHTPITPDMIQCVGAATAMHDILAWGVADPGDGVLTSRPVYGRFELDFGNKSQARVVYADTDAEDCFDETVVERFEEALERSNAEGVKVKMVLIVNPNNPLGKCYPRGTLIKIMQFCQKHRLHLLSDEIYACSVFKTDDPNAVPFTSILSINTADMIDSELLHVTYGLSKDFGAAGLRLGAIVTQSRPVLRAIEGVMRFHNPSGASLAIGTALLEDRLWCRAFVESSRTKLATAHAHVTSGLDEMGVRYLSGSNAGFFVWIDLSPYLPEELNGEANAEFALARKLMDAGVFLHPREEHSLKPGWFRLVYTQDPKTVTEGLRRTKKTRVNMHMH</sequence>
<dbReference type="CDD" id="cd11642">
    <property type="entry name" value="SUMT"/>
    <property type="match status" value="1"/>
</dbReference>
<reference evidence="14" key="1">
    <citation type="submission" date="2020-03" db="EMBL/GenBank/DDBJ databases">
        <title>Draft Genome Sequence of Cylindrodendrum hubeiense.</title>
        <authorList>
            <person name="Buettner E."/>
            <person name="Kellner H."/>
        </authorList>
    </citation>
    <scope>NUCLEOTIDE SEQUENCE</scope>
    <source>
        <strain evidence="14">IHI 201604</strain>
    </source>
</reference>
<dbReference type="CDD" id="cd00609">
    <property type="entry name" value="AAT_like"/>
    <property type="match status" value="1"/>
</dbReference>
<organism evidence="14 15">
    <name type="scientific">Cylindrodendrum hubeiense</name>
    <dbReference type="NCBI Taxonomy" id="595255"/>
    <lineage>
        <taxon>Eukaryota</taxon>
        <taxon>Fungi</taxon>
        <taxon>Dikarya</taxon>
        <taxon>Ascomycota</taxon>
        <taxon>Pezizomycotina</taxon>
        <taxon>Sordariomycetes</taxon>
        <taxon>Hypocreomycetidae</taxon>
        <taxon>Hypocreales</taxon>
        <taxon>Nectriaceae</taxon>
        <taxon>Cylindrodendrum</taxon>
    </lineage>
</organism>
<dbReference type="InterPro" id="IPR015421">
    <property type="entry name" value="PyrdxlP-dep_Trfase_major"/>
</dbReference>
<evidence type="ECO:0000259" key="11">
    <source>
        <dbReference type="Pfam" id="PF00590"/>
    </source>
</evidence>
<dbReference type="InterPro" id="IPR036291">
    <property type="entry name" value="NAD(P)-bd_dom_sf"/>
</dbReference>
<proteinExistence type="inferred from homology"/>
<dbReference type="Pfam" id="PF00590">
    <property type="entry name" value="TP_methylase"/>
    <property type="match status" value="1"/>
</dbReference>
<evidence type="ECO:0000313" key="15">
    <source>
        <dbReference type="Proteomes" id="UP000722485"/>
    </source>
</evidence>
<dbReference type="InterPro" id="IPR015424">
    <property type="entry name" value="PyrdxlP-dep_Trfase"/>
</dbReference>
<evidence type="ECO:0000256" key="6">
    <source>
        <dbReference type="ARBA" id="ARBA00022898"/>
    </source>
</evidence>
<evidence type="ECO:0000256" key="3">
    <source>
        <dbReference type="ARBA" id="ARBA00022603"/>
    </source>
</evidence>
<dbReference type="Gene3D" id="3.40.1010.10">
    <property type="entry name" value="Cobalt-precorrin-4 Transmethylase, Domain 1"/>
    <property type="match status" value="1"/>
</dbReference>
<dbReference type="Proteomes" id="UP000722485">
    <property type="component" value="Unassembled WGS sequence"/>
</dbReference>
<name>A0A9P5H708_9HYPO</name>
<comment type="similarity">
    <text evidence="1">Belongs to the class-I pyridoxal-phosphate-dependent aminotransferase family.</text>
</comment>
<dbReference type="InterPro" id="IPR028281">
    <property type="entry name" value="Sirohaem_synthase_central"/>
</dbReference>
<comment type="caution">
    <text evidence="14">The sequence shown here is derived from an EMBL/GenBank/DDBJ whole genome shotgun (WGS) entry which is preliminary data.</text>
</comment>
<keyword evidence="9" id="KW-0627">Porphyrin biosynthesis</keyword>
<feature type="domain" description="Tetrapyrrole methylase" evidence="11">
    <location>
        <begin position="270"/>
        <end position="516"/>
    </location>
</feature>
<dbReference type="OrthoDB" id="508204at2759"/>
<evidence type="ECO:0000256" key="5">
    <source>
        <dbReference type="ARBA" id="ARBA00022691"/>
    </source>
</evidence>
<evidence type="ECO:0000256" key="9">
    <source>
        <dbReference type="ARBA" id="ARBA00023244"/>
    </source>
</evidence>
<dbReference type="GO" id="GO:0030170">
    <property type="term" value="F:pyridoxal phosphate binding"/>
    <property type="evidence" value="ECO:0007669"/>
    <property type="project" value="InterPro"/>
</dbReference>